<evidence type="ECO:0000259" key="1">
    <source>
        <dbReference type="Pfam" id="PF01551"/>
    </source>
</evidence>
<dbReference type="InterPro" id="IPR016047">
    <property type="entry name" value="M23ase_b-sheet_dom"/>
</dbReference>
<dbReference type="EMBL" id="PVWG01000020">
    <property type="protein sequence ID" value="PSB18144.1"/>
    <property type="molecule type" value="Genomic_DNA"/>
</dbReference>
<dbReference type="InterPro" id="IPR011055">
    <property type="entry name" value="Dup_hybrid_motif"/>
</dbReference>
<reference evidence="2 3" key="1">
    <citation type="submission" date="2018-02" db="EMBL/GenBank/DDBJ databases">
        <authorList>
            <person name="Cohen D.B."/>
            <person name="Kent A.D."/>
        </authorList>
    </citation>
    <scope>NUCLEOTIDE SEQUENCE [LARGE SCALE GENOMIC DNA]</scope>
    <source>
        <strain evidence="2 3">ULC007</strain>
    </source>
</reference>
<dbReference type="Pfam" id="PF01551">
    <property type="entry name" value="Peptidase_M23"/>
    <property type="match status" value="1"/>
</dbReference>
<keyword evidence="3" id="KW-1185">Reference proteome</keyword>
<dbReference type="InterPro" id="IPR050570">
    <property type="entry name" value="Cell_wall_metabolism_enzyme"/>
</dbReference>
<accession>A0A2T1DCG3</accession>
<dbReference type="GO" id="GO:0004222">
    <property type="term" value="F:metalloendopeptidase activity"/>
    <property type="evidence" value="ECO:0007669"/>
    <property type="project" value="TreeGrafter"/>
</dbReference>
<dbReference type="PANTHER" id="PTHR21666">
    <property type="entry name" value="PEPTIDASE-RELATED"/>
    <property type="match status" value="1"/>
</dbReference>
<evidence type="ECO:0000313" key="2">
    <source>
        <dbReference type="EMBL" id="PSB18144.1"/>
    </source>
</evidence>
<dbReference type="CDD" id="cd12797">
    <property type="entry name" value="M23_peptidase"/>
    <property type="match status" value="1"/>
</dbReference>
<dbReference type="PANTHER" id="PTHR21666:SF290">
    <property type="entry name" value="PEPTIDASE M23 DOMAIN PROTEIN"/>
    <property type="match status" value="1"/>
</dbReference>
<dbReference type="Gene3D" id="2.70.70.10">
    <property type="entry name" value="Glucose Permease (Domain IIA)"/>
    <property type="match status" value="1"/>
</dbReference>
<name>A0A2T1DCG3_9CYAN</name>
<evidence type="ECO:0000313" key="3">
    <source>
        <dbReference type="Proteomes" id="UP000238634"/>
    </source>
</evidence>
<protein>
    <submittedName>
        <fullName evidence="2">M23 family peptidase</fullName>
    </submittedName>
</protein>
<dbReference type="Proteomes" id="UP000238634">
    <property type="component" value="Unassembled WGS sequence"/>
</dbReference>
<organism evidence="2 3">
    <name type="scientific">Phormidesmis priestleyi ULC007</name>
    <dbReference type="NCBI Taxonomy" id="1920490"/>
    <lineage>
        <taxon>Bacteria</taxon>
        <taxon>Bacillati</taxon>
        <taxon>Cyanobacteriota</taxon>
        <taxon>Cyanophyceae</taxon>
        <taxon>Leptolyngbyales</taxon>
        <taxon>Leptolyngbyaceae</taxon>
        <taxon>Phormidesmis</taxon>
    </lineage>
</organism>
<sequence length="289" mass="31403">MGDFWVKRSRLLQLGLAAFVAIALITLAYPSLALQATIAPVAPQLGDTLSIVVQSNSNPTVTMGAKTYSTFDQGNRRFRALLPTTPLDRPGKLPIRINDGQDVQELTVNLKRRSFPTQRIWLPPGKGDNGTDLEFDRVDAFKQIVSPQKLWQGKLLRPNAGEITTGYGVRRYYNGEFAKDYYHRGVDYAGNYGSAIIAPAAGRVALVGRESEGFKIHGNCIGIDHGQGVSSIFLHLSRINVKEGDVVKAGQTIGALGGTGAATGPHLHWGLYVQGLSVDPTPWRYAGFQ</sequence>
<comment type="caution">
    <text evidence="2">The sequence shown here is derived from an EMBL/GenBank/DDBJ whole genome shotgun (WGS) entry which is preliminary data.</text>
</comment>
<reference evidence="2 3" key="2">
    <citation type="submission" date="2018-03" db="EMBL/GenBank/DDBJ databases">
        <title>The ancient ancestry and fast evolution of plastids.</title>
        <authorList>
            <person name="Moore K.R."/>
            <person name="Magnabosco C."/>
            <person name="Momper L."/>
            <person name="Gold D.A."/>
            <person name="Bosak T."/>
            <person name="Fournier G.P."/>
        </authorList>
    </citation>
    <scope>NUCLEOTIDE SEQUENCE [LARGE SCALE GENOMIC DNA]</scope>
    <source>
        <strain evidence="2 3">ULC007</strain>
    </source>
</reference>
<dbReference type="AlphaFoldDB" id="A0A2T1DCG3"/>
<dbReference type="SUPFAM" id="SSF51261">
    <property type="entry name" value="Duplicated hybrid motif"/>
    <property type="match status" value="1"/>
</dbReference>
<gene>
    <name evidence="2" type="ORF">C7B65_16465</name>
</gene>
<proteinExistence type="predicted"/>
<dbReference type="OrthoDB" id="507840at2"/>
<feature type="domain" description="M23ase beta-sheet core" evidence="1">
    <location>
        <begin position="182"/>
        <end position="280"/>
    </location>
</feature>
<dbReference type="STRING" id="1920490.GCA_001895925_01113"/>